<sequence>MPPLLAVPNISEGRDQDVIGAIAKAFGPGLIYDSSDWDHHRAVYTLTGAPGQLHQAVLNGARTAIELVDLTTHAGLHPRVGVVDVAPIVYLEDDQRGAACAEALVLAEELGRLGIPVYLYGELGGGRTRAELRRPGGLDGVDPDFGPASHPTAGATLVAARPPLVAFNVLVDADLETAKAIARHLRETLDVRALGLRLTDGVQVSTNIEDHTRVTAAEVVAAVREHATVTGAELVAPAPRAALVDFPEDVPLRGPKPLEDHLLS</sequence>
<dbReference type="PANTHER" id="PTHR12234">
    <property type="entry name" value="FORMIMINOTRANSFERASE-CYCLODEAMINASE"/>
    <property type="match status" value="1"/>
</dbReference>
<gene>
    <name evidence="5" type="ORF">OM076_37335</name>
</gene>
<organism evidence="5 6">
    <name type="scientific">Solirubrobacter ginsenosidimutans</name>
    <dbReference type="NCBI Taxonomy" id="490573"/>
    <lineage>
        <taxon>Bacteria</taxon>
        <taxon>Bacillati</taxon>
        <taxon>Actinomycetota</taxon>
        <taxon>Thermoleophilia</taxon>
        <taxon>Solirubrobacterales</taxon>
        <taxon>Solirubrobacteraceae</taxon>
        <taxon>Solirubrobacter</taxon>
    </lineage>
</organism>
<dbReference type="Proteomes" id="UP001149140">
    <property type="component" value="Unassembled WGS sequence"/>
</dbReference>
<dbReference type="Gene3D" id="3.30.990.10">
    <property type="entry name" value="Formiminotransferase, N-terminal subdomain"/>
    <property type="match status" value="1"/>
</dbReference>
<evidence type="ECO:0000256" key="2">
    <source>
        <dbReference type="ARBA" id="ARBA00022679"/>
    </source>
</evidence>
<dbReference type="InterPro" id="IPR013802">
    <property type="entry name" value="Formiminotransferase_C"/>
</dbReference>
<keyword evidence="6" id="KW-1185">Reference proteome</keyword>
<feature type="domain" description="Formiminotransferase N-terminal subdomain" evidence="4">
    <location>
        <begin position="4"/>
        <end position="162"/>
    </location>
</feature>
<keyword evidence="2" id="KW-0808">Transferase</keyword>
<evidence type="ECO:0000313" key="6">
    <source>
        <dbReference type="Proteomes" id="UP001149140"/>
    </source>
</evidence>
<protein>
    <recommendedName>
        <fullName evidence="1">glutamate formimidoyltransferase</fullName>
        <ecNumber evidence="1">2.1.2.5</ecNumber>
    </recommendedName>
</protein>
<dbReference type="Gene3D" id="3.30.70.670">
    <property type="entry name" value="Formiminotransferase, C-terminal subdomain"/>
    <property type="match status" value="1"/>
</dbReference>
<dbReference type="GO" id="GO:0030409">
    <property type="term" value="F:glutamate formimidoyltransferase activity"/>
    <property type="evidence" value="ECO:0007669"/>
    <property type="project" value="UniProtKB-EC"/>
</dbReference>
<dbReference type="PANTHER" id="PTHR12234:SF1">
    <property type="entry name" value="FORMIMINOTRANSFERASE N-TERMINAL SUBDOMAIN-CONTAINING PROTEIN"/>
    <property type="match status" value="1"/>
</dbReference>
<reference evidence="5" key="1">
    <citation type="submission" date="2022-10" db="EMBL/GenBank/DDBJ databases">
        <title>The WGS of Solirubrobacter ginsenosidimutans DSM 21036.</title>
        <authorList>
            <person name="Jiang Z."/>
        </authorList>
    </citation>
    <scope>NUCLEOTIDE SEQUENCE</scope>
    <source>
        <strain evidence="5">DSM 21036</strain>
    </source>
</reference>
<dbReference type="SUPFAM" id="SSF55116">
    <property type="entry name" value="Formiminotransferase domain of formiminotransferase-cyclodeaminase"/>
    <property type="match status" value="2"/>
</dbReference>
<accession>A0A9X3S4M4</accession>
<evidence type="ECO:0000313" key="5">
    <source>
        <dbReference type="EMBL" id="MDA0165989.1"/>
    </source>
</evidence>
<dbReference type="InterPro" id="IPR051623">
    <property type="entry name" value="FTCD"/>
</dbReference>
<dbReference type="InterPro" id="IPR037070">
    <property type="entry name" value="Formiminotransferase_C_sf"/>
</dbReference>
<dbReference type="SMART" id="SM01222">
    <property type="entry name" value="FTCD_N"/>
    <property type="match status" value="1"/>
</dbReference>
<dbReference type="EMBL" id="JAPDOD010000056">
    <property type="protein sequence ID" value="MDA0165989.1"/>
    <property type="molecule type" value="Genomic_DNA"/>
</dbReference>
<evidence type="ECO:0000259" key="4">
    <source>
        <dbReference type="SMART" id="SM01222"/>
    </source>
</evidence>
<feature type="domain" description="Formiminotransferase C-terminal subdomain" evidence="3">
    <location>
        <begin position="163"/>
        <end position="261"/>
    </location>
</feature>
<dbReference type="RefSeq" id="WP_270045251.1">
    <property type="nucleotide sequence ID" value="NZ_JAPDOD010000056.1"/>
</dbReference>
<dbReference type="InterPro" id="IPR012886">
    <property type="entry name" value="Formiminotransferase_N"/>
</dbReference>
<name>A0A9X3S4M4_9ACTN</name>
<evidence type="ECO:0000256" key="1">
    <source>
        <dbReference type="ARBA" id="ARBA00012252"/>
    </source>
</evidence>
<dbReference type="GO" id="GO:0005542">
    <property type="term" value="F:folic acid binding"/>
    <property type="evidence" value="ECO:0007669"/>
    <property type="project" value="InterPro"/>
</dbReference>
<dbReference type="InterPro" id="IPR022384">
    <property type="entry name" value="FormiminoTrfase_cat_dom_sf"/>
</dbReference>
<dbReference type="AlphaFoldDB" id="A0A9X3S4M4"/>
<dbReference type="SMART" id="SM01221">
    <property type="entry name" value="FTCD"/>
    <property type="match status" value="1"/>
</dbReference>
<proteinExistence type="predicted"/>
<dbReference type="Pfam" id="PF07837">
    <property type="entry name" value="FTCD_N"/>
    <property type="match status" value="1"/>
</dbReference>
<dbReference type="EC" id="2.1.2.5" evidence="1"/>
<dbReference type="InterPro" id="IPR037064">
    <property type="entry name" value="Formiminotransferase_N_sf"/>
</dbReference>
<evidence type="ECO:0000259" key="3">
    <source>
        <dbReference type="SMART" id="SM01221"/>
    </source>
</evidence>
<comment type="caution">
    <text evidence="5">The sequence shown here is derived from an EMBL/GenBank/DDBJ whole genome shotgun (WGS) entry which is preliminary data.</text>
</comment>